<feature type="transmembrane region" description="Helical" evidence="1">
    <location>
        <begin position="55"/>
        <end position="76"/>
    </location>
</feature>
<sequence length="145" mass="16964">MQKKLVYILITLVTLGSIFMDIFIYAGTLNLLYIICLFLFFMVFTSRIKKHIPMILLGIILLQILLTALLFPKYTYEDAKAEILKIYNQEQILNLRPKSMLTSIHFYEVINYGYVFEIENQGKRINVIVNPNNLDEHGVLKGNWD</sequence>
<proteinExistence type="predicted"/>
<feature type="transmembrane region" description="Helical" evidence="1">
    <location>
        <begin position="31"/>
        <end position="48"/>
    </location>
</feature>
<keyword evidence="1" id="KW-0812">Transmembrane</keyword>
<accession>A0ABR9ZU00</accession>
<evidence type="ECO:0000313" key="2">
    <source>
        <dbReference type="EMBL" id="MBF4693955.1"/>
    </source>
</evidence>
<keyword evidence="1" id="KW-0472">Membrane</keyword>
<organism evidence="2 3">
    <name type="scientific">Fusibacter ferrireducens</name>
    <dbReference type="NCBI Taxonomy" id="2785058"/>
    <lineage>
        <taxon>Bacteria</taxon>
        <taxon>Bacillati</taxon>
        <taxon>Bacillota</taxon>
        <taxon>Clostridia</taxon>
        <taxon>Eubacteriales</taxon>
        <taxon>Eubacteriales Family XII. Incertae Sedis</taxon>
        <taxon>Fusibacter</taxon>
    </lineage>
</organism>
<gene>
    <name evidence="2" type="ORF">ISU02_12610</name>
</gene>
<evidence type="ECO:0000313" key="3">
    <source>
        <dbReference type="Proteomes" id="UP000614200"/>
    </source>
</evidence>
<comment type="caution">
    <text evidence="2">The sequence shown here is derived from an EMBL/GenBank/DDBJ whole genome shotgun (WGS) entry which is preliminary data.</text>
</comment>
<feature type="transmembrane region" description="Helical" evidence="1">
    <location>
        <begin position="5"/>
        <end position="25"/>
    </location>
</feature>
<protein>
    <submittedName>
        <fullName evidence="2">Uncharacterized protein</fullName>
    </submittedName>
</protein>
<keyword evidence="3" id="KW-1185">Reference proteome</keyword>
<reference evidence="2 3" key="1">
    <citation type="submission" date="2020-11" db="EMBL/GenBank/DDBJ databases">
        <title>Fusibacter basophilias sp. nov.</title>
        <authorList>
            <person name="Qiu D."/>
        </authorList>
    </citation>
    <scope>NUCLEOTIDE SEQUENCE [LARGE SCALE GENOMIC DNA]</scope>
    <source>
        <strain evidence="2 3">Q10-2</strain>
    </source>
</reference>
<dbReference type="EMBL" id="JADKNH010000007">
    <property type="protein sequence ID" value="MBF4693955.1"/>
    <property type="molecule type" value="Genomic_DNA"/>
</dbReference>
<dbReference type="Proteomes" id="UP000614200">
    <property type="component" value="Unassembled WGS sequence"/>
</dbReference>
<name>A0ABR9ZU00_9FIRM</name>
<dbReference type="RefSeq" id="WP_194702192.1">
    <property type="nucleotide sequence ID" value="NZ_JADKNH010000007.1"/>
</dbReference>
<keyword evidence="1" id="KW-1133">Transmembrane helix</keyword>
<evidence type="ECO:0000256" key="1">
    <source>
        <dbReference type="SAM" id="Phobius"/>
    </source>
</evidence>